<dbReference type="EMBL" id="JH003975">
    <property type="protein sequence ID" value="EGW15271.1"/>
    <property type="molecule type" value="Genomic_DNA"/>
</dbReference>
<reference evidence="2" key="1">
    <citation type="journal article" date="2011" name="Nat. Biotechnol.">
        <title>The genomic sequence of the Chinese hamster ovary (CHO)-K1 cell line.</title>
        <authorList>
            <person name="Xu X."/>
            <person name="Nagarajan H."/>
            <person name="Lewis N.E."/>
            <person name="Pan S."/>
            <person name="Cai Z."/>
            <person name="Liu X."/>
            <person name="Chen W."/>
            <person name="Xie M."/>
            <person name="Wang W."/>
            <person name="Hammond S."/>
            <person name="Andersen M.R."/>
            <person name="Neff N."/>
            <person name="Passarelli B."/>
            <person name="Koh W."/>
            <person name="Fan H.C."/>
            <person name="Wang J."/>
            <person name="Gui Y."/>
            <person name="Lee K.H."/>
            <person name="Betenbaugh M.J."/>
            <person name="Quake S.R."/>
            <person name="Famili I."/>
            <person name="Palsson B.O."/>
            <person name="Wang J."/>
        </authorList>
    </citation>
    <scope>NUCLEOTIDE SEQUENCE [LARGE SCALE GENOMIC DNA]</scope>
    <source>
        <strain evidence="2">CHO K1 cell line</strain>
    </source>
</reference>
<organism evidence="1 2">
    <name type="scientific">Cricetulus griseus</name>
    <name type="common">Chinese hamster</name>
    <name type="synonym">Cricetulus barabensis griseus</name>
    <dbReference type="NCBI Taxonomy" id="10029"/>
    <lineage>
        <taxon>Eukaryota</taxon>
        <taxon>Metazoa</taxon>
        <taxon>Chordata</taxon>
        <taxon>Craniata</taxon>
        <taxon>Vertebrata</taxon>
        <taxon>Euteleostomi</taxon>
        <taxon>Mammalia</taxon>
        <taxon>Eutheria</taxon>
        <taxon>Euarchontoglires</taxon>
        <taxon>Glires</taxon>
        <taxon>Rodentia</taxon>
        <taxon>Myomorpha</taxon>
        <taxon>Muroidea</taxon>
        <taxon>Cricetidae</taxon>
        <taxon>Cricetinae</taxon>
        <taxon>Cricetulus</taxon>
    </lineage>
</organism>
<dbReference type="InParanoid" id="G3ILB5"/>
<accession>G3ILB5</accession>
<dbReference type="AlphaFoldDB" id="G3ILB5"/>
<proteinExistence type="predicted"/>
<name>G3ILB5_CRIGR</name>
<sequence>MRSPSLLFSLKYNTHSDRRAFRQSQLIDRHIELLSCLTFYSSSSRQRHPDNYK</sequence>
<gene>
    <name evidence="1" type="ORF">I79_024679</name>
</gene>
<evidence type="ECO:0000313" key="2">
    <source>
        <dbReference type="Proteomes" id="UP000001075"/>
    </source>
</evidence>
<protein>
    <submittedName>
        <fullName evidence="1">Uncharacterized protein</fullName>
    </submittedName>
</protein>
<evidence type="ECO:0000313" key="1">
    <source>
        <dbReference type="EMBL" id="EGW15271.1"/>
    </source>
</evidence>
<dbReference type="Proteomes" id="UP000001075">
    <property type="component" value="Unassembled WGS sequence"/>
</dbReference>